<name>A0A2M8PEW5_9CHLR</name>
<proteinExistence type="inferred from homology"/>
<dbReference type="InterPro" id="IPR042070">
    <property type="entry name" value="PucR_C-HTH_sf"/>
</dbReference>
<dbReference type="AlphaFoldDB" id="A0A2M8PEW5"/>
<dbReference type="PANTHER" id="PTHR33744:SF1">
    <property type="entry name" value="DNA-BINDING TRANSCRIPTIONAL ACTIVATOR ADER"/>
    <property type="match status" value="1"/>
</dbReference>
<evidence type="ECO:0000313" key="5">
    <source>
        <dbReference type="Proteomes" id="UP000229681"/>
    </source>
</evidence>
<evidence type="ECO:0000259" key="3">
    <source>
        <dbReference type="Pfam" id="PF17853"/>
    </source>
</evidence>
<feature type="non-terminal residue" evidence="4">
    <location>
        <position position="1"/>
    </location>
</feature>
<dbReference type="InterPro" id="IPR051448">
    <property type="entry name" value="CdaR-like_regulators"/>
</dbReference>
<dbReference type="Pfam" id="PF13556">
    <property type="entry name" value="HTH_30"/>
    <property type="match status" value="1"/>
</dbReference>
<evidence type="ECO:0008006" key="6">
    <source>
        <dbReference type="Google" id="ProtNLM"/>
    </source>
</evidence>
<dbReference type="Proteomes" id="UP000229681">
    <property type="component" value="Unassembled WGS sequence"/>
</dbReference>
<dbReference type="PANTHER" id="PTHR33744">
    <property type="entry name" value="CARBOHYDRATE DIACID REGULATOR"/>
    <property type="match status" value="1"/>
</dbReference>
<comment type="caution">
    <text evidence="4">The sequence shown here is derived from an EMBL/GenBank/DDBJ whole genome shotgun (WGS) entry which is preliminary data.</text>
</comment>
<dbReference type="EMBL" id="PGTM01000080">
    <property type="protein sequence ID" value="PJF36093.1"/>
    <property type="molecule type" value="Genomic_DNA"/>
</dbReference>
<reference evidence="4 5" key="1">
    <citation type="submission" date="2017-11" db="EMBL/GenBank/DDBJ databases">
        <title>Evolution of Phototrophy in the Chloroflexi Phylum Driven by Horizontal Gene Transfer.</title>
        <authorList>
            <person name="Ward L.M."/>
            <person name="Hemp J."/>
            <person name="Shih P.M."/>
            <person name="Mcglynn S.E."/>
            <person name="Fischer W."/>
        </authorList>
    </citation>
    <scope>NUCLEOTIDE SEQUENCE [LARGE SCALE GENOMIC DNA]</scope>
    <source>
        <strain evidence="4">JP3_13</strain>
    </source>
</reference>
<evidence type="ECO:0000313" key="4">
    <source>
        <dbReference type="EMBL" id="PJF36093.1"/>
    </source>
</evidence>
<dbReference type="InterPro" id="IPR009057">
    <property type="entry name" value="Homeodomain-like_sf"/>
</dbReference>
<evidence type="ECO:0000259" key="2">
    <source>
        <dbReference type="Pfam" id="PF13556"/>
    </source>
</evidence>
<feature type="domain" description="PucR C-terminal helix-turn-helix" evidence="2">
    <location>
        <begin position="218"/>
        <end position="273"/>
    </location>
</feature>
<dbReference type="InterPro" id="IPR025736">
    <property type="entry name" value="PucR_C-HTH_dom"/>
</dbReference>
<dbReference type="Pfam" id="PF17853">
    <property type="entry name" value="GGDEF_2"/>
    <property type="match status" value="1"/>
</dbReference>
<sequence>ACALEMAKEKAIREAQKRVQGSVLERLLLGSVPLDQAMRQLTRLGYQPNGKPYTALIACWVGEDAPSERRLETTFNEQVALLGLQALVQLLEGSVVVFCHAEQPPNGAPRKSMPRAVRQLAEAVLNRVRVQFPSAQLAIGVGRPAETLAQWRISYQEAVAAQRIAQQWRLNQPLYFADLGVYRLLSLLLETPELHNFYRETLGELADETQSNEDFILTLEAFFEAHGNLSQTANRLHVHRNTLLYRMERIAQLGGFDLDNPETRLAVHLALKIRRLLQG</sequence>
<dbReference type="SUPFAM" id="SSF46689">
    <property type="entry name" value="Homeodomain-like"/>
    <property type="match status" value="1"/>
</dbReference>
<dbReference type="Gene3D" id="1.10.10.2840">
    <property type="entry name" value="PucR C-terminal helix-turn-helix domain"/>
    <property type="match status" value="1"/>
</dbReference>
<gene>
    <name evidence="4" type="ORF">CUN49_07160</name>
</gene>
<organism evidence="4 5">
    <name type="scientific">Candidatus Thermofonsia Clade 1 bacterium</name>
    <dbReference type="NCBI Taxonomy" id="2364210"/>
    <lineage>
        <taxon>Bacteria</taxon>
        <taxon>Bacillati</taxon>
        <taxon>Chloroflexota</taxon>
        <taxon>Candidatus Thermofontia</taxon>
        <taxon>Candidatus Thermofonsia Clade 1</taxon>
    </lineage>
</organism>
<evidence type="ECO:0000256" key="1">
    <source>
        <dbReference type="ARBA" id="ARBA00006754"/>
    </source>
</evidence>
<protein>
    <recommendedName>
        <fullName evidence="6">CdaR family transcriptional regulator</fullName>
    </recommendedName>
</protein>
<accession>A0A2M8PEW5</accession>
<comment type="similarity">
    <text evidence="1">Belongs to the CdaR family.</text>
</comment>
<dbReference type="InterPro" id="IPR041522">
    <property type="entry name" value="CdaR_GGDEF"/>
</dbReference>
<feature type="domain" description="CdaR GGDEF-like" evidence="3">
    <location>
        <begin position="35"/>
        <end position="164"/>
    </location>
</feature>